<name>A0A803QAG8_CANSA</name>
<evidence type="ECO:0000313" key="2">
    <source>
        <dbReference type="Proteomes" id="UP000596661"/>
    </source>
</evidence>
<dbReference type="Proteomes" id="UP000596661">
    <property type="component" value="Chromosome 8"/>
</dbReference>
<dbReference type="EnsemblPlants" id="evm.model.08.200">
    <property type="protein sequence ID" value="cds.evm.model.08.200"/>
    <property type="gene ID" value="evm.TU.08.200"/>
</dbReference>
<reference evidence="1" key="2">
    <citation type="submission" date="2021-03" db="UniProtKB">
        <authorList>
            <consortium name="EnsemblPlants"/>
        </authorList>
    </citation>
    <scope>IDENTIFICATION</scope>
</reference>
<sequence length="162" mass="17842">MRTNMSAQGQPFEDFLAWVRSTNREFGSFKSVTSPTSRVESDGDISSLDWGISDVVSEAIRGGVSSCLDSDAQLVTFMHSSISVVDVGQRASLLRRGPSHFGLGCNTPLELSFWKYTPWGHLDTPYRVFLFLGGIPFRNPCNLGSSSNWVDFLTGIVNLLLD</sequence>
<reference evidence="1" key="1">
    <citation type="submission" date="2018-11" db="EMBL/GenBank/DDBJ databases">
        <authorList>
            <person name="Grassa J C."/>
        </authorList>
    </citation>
    <scope>NUCLEOTIDE SEQUENCE [LARGE SCALE GENOMIC DNA]</scope>
</reference>
<dbReference type="EMBL" id="UZAU01000681">
    <property type="status" value="NOT_ANNOTATED_CDS"/>
    <property type="molecule type" value="Genomic_DNA"/>
</dbReference>
<keyword evidence="2" id="KW-1185">Reference proteome</keyword>
<accession>A0A803QAG8</accession>
<dbReference type="AlphaFoldDB" id="A0A803QAG8"/>
<protein>
    <submittedName>
        <fullName evidence="1">Uncharacterized protein</fullName>
    </submittedName>
</protein>
<evidence type="ECO:0000313" key="1">
    <source>
        <dbReference type="EnsemblPlants" id="cds.evm.model.08.200"/>
    </source>
</evidence>
<dbReference type="Gramene" id="evm.model.08.200">
    <property type="protein sequence ID" value="cds.evm.model.08.200"/>
    <property type="gene ID" value="evm.TU.08.200"/>
</dbReference>
<organism evidence="1 2">
    <name type="scientific">Cannabis sativa</name>
    <name type="common">Hemp</name>
    <name type="synonym">Marijuana</name>
    <dbReference type="NCBI Taxonomy" id="3483"/>
    <lineage>
        <taxon>Eukaryota</taxon>
        <taxon>Viridiplantae</taxon>
        <taxon>Streptophyta</taxon>
        <taxon>Embryophyta</taxon>
        <taxon>Tracheophyta</taxon>
        <taxon>Spermatophyta</taxon>
        <taxon>Magnoliopsida</taxon>
        <taxon>eudicotyledons</taxon>
        <taxon>Gunneridae</taxon>
        <taxon>Pentapetalae</taxon>
        <taxon>rosids</taxon>
        <taxon>fabids</taxon>
        <taxon>Rosales</taxon>
        <taxon>Cannabaceae</taxon>
        <taxon>Cannabis</taxon>
    </lineage>
</organism>
<proteinExistence type="predicted"/>